<keyword evidence="6" id="KW-1185">Reference proteome</keyword>
<dbReference type="SUPFAM" id="SSF53822">
    <property type="entry name" value="Periplasmic binding protein-like I"/>
    <property type="match status" value="1"/>
</dbReference>
<keyword evidence="1" id="KW-0805">Transcription regulation</keyword>
<dbReference type="GO" id="GO:0003700">
    <property type="term" value="F:DNA-binding transcription factor activity"/>
    <property type="evidence" value="ECO:0007669"/>
    <property type="project" value="TreeGrafter"/>
</dbReference>
<evidence type="ECO:0000256" key="2">
    <source>
        <dbReference type="ARBA" id="ARBA00023125"/>
    </source>
</evidence>
<dbReference type="Gene3D" id="1.10.260.40">
    <property type="entry name" value="lambda repressor-like DNA-binding domains"/>
    <property type="match status" value="1"/>
</dbReference>
<organism evidence="5 6">
    <name type="scientific">Cohnella xylanilytica</name>
    <dbReference type="NCBI Taxonomy" id="557555"/>
    <lineage>
        <taxon>Bacteria</taxon>
        <taxon>Bacillati</taxon>
        <taxon>Bacillota</taxon>
        <taxon>Bacilli</taxon>
        <taxon>Bacillales</taxon>
        <taxon>Paenibacillaceae</taxon>
        <taxon>Cohnella</taxon>
    </lineage>
</organism>
<dbReference type="InterPro" id="IPR028082">
    <property type="entry name" value="Peripla_BP_I"/>
</dbReference>
<dbReference type="Pfam" id="PF00356">
    <property type="entry name" value="LacI"/>
    <property type="match status" value="1"/>
</dbReference>
<evidence type="ECO:0000256" key="1">
    <source>
        <dbReference type="ARBA" id="ARBA00023015"/>
    </source>
</evidence>
<evidence type="ECO:0000313" key="6">
    <source>
        <dbReference type="Proteomes" id="UP000553776"/>
    </source>
</evidence>
<dbReference type="Pfam" id="PF13377">
    <property type="entry name" value="Peripla_BP_3"/>
    <property type="match status" value="1"/>
</dbReference>
<protein>
    <submittedName>
        <fullName evidence="5">LacI family DNA-binding transcriptional regulator</fullName>
    </submittedName>
</protein>
<keyword evidence="3" id="KW-0804">Transcription</keyword>
<comment type="caution">
    <text evidence="5">The sequence shown here is derived from an EMBL/GenBank/DDBJ whole genome shotgun (WGS) entry which is preliminary data.</text>
</comment>
<dbReference type="PANTHER" id="PTHR30146:SF145">
    <property type="entry name" value="RIBOSE OPERON REPRESSOR"/>
    <property type="match status" value="1"/>
</dbReference>
<dbReference type="CDD" id="cd01392">
    <property type="entry name" value="HTH_LacI"/>
    <property type="match status" value="1"/>
</dbReference>
<name>A0A841TP88_9BACL</name>
<dbReference type="Gene3D" id="3.40.50.2300">
    <property type="match status" value="2"/>
</dbReference>
<sequence length="321" mass="34518">MRAGVSRATAARILGGYSGSRSKARARVLQAAEELGYKPNKLAKSLASRRSFKIGVILPDIENAYFARLYRGVERVCHNAGYTVTLGISGENAEQELLLLQDMLSEQVEGIVVAPSDGLKGLTESTVPVVSVDRMPANEMAGDGWVTTDNYDSAYRATAALIDAGYRRLSLLLNLPHISTTHERIAGASEAAAERGLLIDRHVMASHLLDDIVPAIADYLSEAKPDAVIAGDAVICTAVVIAARKLGIHLGDEMGLVTYDDEPWMSLLEPAISTIEQPVYEIGETAASLLMSRINGSLEGERHIRLSSLLKLRGSVRALKP</sequence>
<dbReference type="PANTHER" id="PTHR30146">
    <property type="entry name" value="LACI-RELATED TRANSCRIPTIONAL REPRESSOR"/>
    <property type="match status" value="1"/>
</dbReference>
<dbReference type="AlphaFoldDB" id="A0A841TP88"/>
<dbReference type="GO" id="GO:0000976">
    <property type="term" value="F:transcription cis-regulatory region binding"/>
    <property type="evidence" value="ECO:0007669"/>
    <property type="project" value="TreeGrafter"/>
</dbReference>
<proteinExistence type="predicted"/>
<dbReference type="Proteomes" id="UP000553776">
    <property type="component" value="Unassembled WGS sequence"/>
</dbReference>
<dbReference type="EMBL" id="JACJVR010000004">
    <property type="protein sequence ID" value="MBB6690097.1"/>
    <property type="molecule type" value="Genomic_DNA"/>
</dbReference>
<dbReference type="SUPFAM" id="SSF47413">
    <property type="entry name" value="lambda repressor-like DNA-binding domains"/>
    <property type="match status" value="1"/>
</dbReference>
<reference evidence="5 6" key="1">
    <citation type="submission" date="2020-08" db="EMBL/GenBank/DDBJ databases">
        <title>Cohnella phylogeny.</title>
        <authorList>
            <person name="Dunlap C."/>
        </authorList>
    </citation>
    <scope>NUCLEOTIDE SEQUENCE [LARGE SCALE GENOMIC DNA]</scope>
    <source>
        <strain evidence="5 6">DSM 25239</strain>
    </source>
</reference>
<evidence type="ECO:0000259" key="4">
    <source>
        <dbReference type="PROSITE" id="PS50932"/>
    </source>
</evidence>
<dbReference type="InterPro" id="IPR046335">
    <property type="entry name" value="LacI/GalR-like_sensor"/>
</dbReference>
<dbReference type="InterPro" id="IPR010982">
    <property type="entry name" value="Lambda_DNA-bd_dom_sf"/>
</dbReference>
<dbReference type="SMART" id="SM00354">
    <property type="entry name" value="HTH_LACI"/>
    <property type="match status" value="1"/>
</dbReference>
<evidence type="ECO:0000313" key="5">
    <source>
        <dbReference type="EMBL" id="MBB6690097.1"/>
    </source>
</evidence>
<evidence type="ECO:0000256" key="3">
    <source>
        <dbReference type="ARBA" id="ARBA00023163"/>
    </source>
</evidence>
<keyword evidence="2 5" id="KW-0238">DNA-binding</keyword>
<gene>
    <name evidence="5" type="ORF">H7B90_01660</name>
</gene>
<feature type="domain" description="HTH lacI-type" evidence="4">
    <location>
        <begin position="1"/>
        <end position="48"/>
    </location>
</feature>
<dbReference type="InterPro" id="IPR000843">
    <property type="entry name" value="HTH_LacI"/>
</dbReference>
<dbReference type="PROSITE" id="PS50932">
    <property type="entry name" value="HTH_LACI_2"/>
    <property type="match status" value="1"/>
</dbReference>
<accession>A0A841TP88</accession>